<dbReference type="Gramene" id="TVU45660">
    <property type="protein sequence ID" value="TVU45660"/>
    <property type="gene ID" value="EJB05_05152"/>
</dbReference>
<reference evidence="1 2" key="1">
    <citation type="journal article" date="2019" name="Sci. Rep.">
        <title>A high-quality genome of Eragrostis curvula grass provides insights into Poaceae evolution and supports new strategies to enhance forage quality.</title>
        <authorList>
            <person name="Carballo J."/>
            <person name="Santos B.A.C.M."/>
            <person name="Zappacosta D."/>
            <person name="Garbus I."/>
            <person name="Selva J.P."/>
            <person name="Gallo C.A."/>
            <person name="Diaz A."/>
            <person name="Albertini E."/>
            <person name="Caccamo M."/>
            <person name="Echenique V."/>
        </authorList>
    </citation>
    <scope>NUCLEOTIDE SEQUENCE [LARGE SCALE GENOMIC DNA]</scope>
    <source>
        <strain evidence="2">cv. Victoria</strain>
        <tissue evidence="1">Leaf</tissue>
    </source>
</reference>
<feature type="non-terminal residue" evidence="1">
    <location>
        <position position="1"/>
    </location>
</feature>
<protein>
    <submittedName>
        <fullName evidence="1">Uncharacterized protein</fullName>
    </submittedName>
</protein>
<evidence type="ECO:0000313" key="2">
    <source>
        <dbReference type="Proteomes" id="UP000324897"/>
    </source>
</evidence>
<sequence length="93" mass="10167">VRHRPNRVVGRNHLSQVVARAAVGAIDSSGCTGQIIPRSYVKKIGTFEETTHQDGTRIGEIEGDNMRSCRFNNAKGGRAVPNSITCCRFNNVL</sequence>
<proteinExistence type="predicted"/>
<keyword evidence="2" id="KW-1185">Reference proteome</keyword>
<comment type="caution">
    <text evidence="1">The sequence shown here is derived from an EMBL/GenBank/DDBJ whole genome shotgun (WGS) entry which is preliminary data.</text>
</comment>
<accession>A0A5J9WE21</accession>
<evidence type="ECO:0000313" key="1">
    <source>
        <dbReference type="EMBL" id="TVU45660.1"/>
    </source>
</evidence>
<dbReference type="EMBL" id="RWGY01000004">
    <property type="protein sequence ID" value="TVU45660.1"/>
    <property type="molecule type" value="Genomic_DNA"/>
</dbReference>
<name>A0A5J9WE21_9POAL</name>
<dbReference type="AlphaFoldDB" id="A0A5J9WE21"/>
<organism evidence="1 2">
    <name type="scientific">Eragrostis curvula</name>
    <name type="common">weeping love grass</name>
    <dbReference type="NCBI Taxonomy" id="38414"/>
    <lineage>
        <taxon>Eukaryota</taxon>
        <taxon>Viridiplantae</taxon>
        <taxon>Streptophyta</taxon>
        <taxon>Embryophyta</taxon>
        <taxon>Tracheophyta</taxon>
        <taxon>Spermatophyta</taxon>
        <taxon>Magnoliopsida</taxon>
        <taxon>Liliopsida</taxon>
        <taxon>Poales</taxon>
        <taxon>Poaceae</taxon>
        <taxon>PACMAD clade</taxon>
        <taxon>Chloridoideae</taxon>
        <taxon>Eragrostideae</taxon>
        <taxon>Eragrostidinae</taxon>
        <taxon>Eragrostis</taxon>
    </lineage>
</organism>
<dbReference type="Proteomes" id="UP000324897">
    <property type="component" value="Chromosome 5"/>
</dbReference>
<gene>
    <name evidence="1" type="ORF">EJB05_05152</name>
</gene>